<evidence type="ECO:0000313" key="2">
    <source>
        <dbReference type="Proteomes" id="UP001239111"/>
    </source>
</evidence>
<accession>A0ACC2PDH0</accession>
<reference evidence="1" key="1">
    <citation type="submission" date="2023-04" db="EMBL/GenBank/DDBJ databases">
        <title>A chromosome-level genome assembly of the parasitoid wasp Eretmocerus hayati.</title>
        <authorList>
            <person name="Zhong Y."/>
            <person name="Liu S."/>
            <person name="Liu Y."/>
        </authorList>
    </citation>
    <scope>NUCLEOTIDE SEQUENCE</scope>
    <source>
        <strain evidence="1">ZJU_SS_LIU_2023</strain>
    </source>
</reference>
<feature type="non-terminal residue" evidence="1">
    <location>
        <position position="466"/>
    </location>
</feature>
<sequence>MGINSEKSSTKSAKIRKRGNDLFLKNNRENYRMVLSLYTKSIAYAPLKSEELALAYGNRSALWLHMHKYDLCLIDLGRALDITKSNSLAQKLSSRRDKCWNHLSSAVPKGQKPSKSPIRITPSKSSLCGADCIMVKHDKKYGRHYVATRNITPGEIVMCEKTPYTSVDIGQMYLVCAHCLAFAWAGIPCDFCIFTVYCSETCKIEAWSQYHDILCELYSMDCISDRLLYNEQQYGLQLLGGLSSDVFMILIRMLIIFIKKDGLESLMEAAGKNLDGNVDSYDAQHLAITTNCTSLQYVCSLMANTEEDIDVNIIPILKWVFRNSTKVSFESYDSKALASLKILAEKLDAKILMNAFQFSAIDCCCKDSEFSDCVSGRGTVFAPCSSLFNHACDNNVDRLFLSGPRVIFIANRPINKEDQLFVCYGPNASVEKRTRHMMLQNNYPFTCDCIACIEDWPTNYDADRDK</sequence>
<protein>
    <submittedName>
        <fullName evidence="1">Uncharacterized protein</fullName>
    </submittedName>
</protein>
<name>A0ACC2PDH0_9HYME</name>
<comment type="caution">
    <text evidence="1">The sequence shown here is derived from an EMBL/GenBank/DDBJ whole genome shotgun (WGS) entry which is preliminary data.</text>
</comment>
<keyword evidence="2" id="KW-1185">Reference proteome</keyword>
<proteinExistence type="predicted"/>
<evidence type="ECO:0000313" key="1">
    <source>
        <dbReference type="EMBL" id="KAJ8679815.1"/>
    </source>
</evidence>
<gene>
    <name evidence="1" type="ORF">QAD02_015602</name>
</gene>
<organism evidence="1 2">
    <name type="scientific">Eretmocerus hayati</name>
    <dbReference type="NCBI Taxonomy" id="131215"/>
    <lineage>
        <taxon>Eukaryota</taxon>
        <taxon>Metazoa</taxon>
        <taxon>Ecdysozoa</taxon>
        <taxon>Arthropoda</taxon>
        <taxon>Hexapoda</taxon>
        <taxon>Insecta</taxon>
        <taxon>Pterygota</taxon>
        <taxon>Neoptera</taxon>
        <taxon>Endopterygota</taxon>
        <taxon>Hymenoptera</taxon>
        <taxon>Apocrita</taxon>
        <taxon>Proctotrupomorpha</taxon>
        <taxon>Chalcidoidea</taxon>
        <taxon>Aphelinidae</taxon>
        <taxon>Aphelininae</taxon>
        <taxon>Eretmocerus</taxon>
    </lineage>
</organism>
<dbReference type="Proteomes" id="UP001239111">
    <property type="component" value="Chromosome 2"/>
</dbReference>
<dbReference type="EMBL" id="CM056742">
    <property type="protein sequence ID" value="KAJ8679815.1"/>
    <property type="molecule type" value="Genomic_DNA"/>
</dbReference>